<protein>
    <recommendedName>
        <fullName evidence="3">7-cyano-7-deazaguanine synthase</fullName>
    </recommendedName>
</protein>
<dbReference type="EMBL" id="JACKVC010000010">
    <property type="protein sequence ID" value="MCV7387944.1"/>
    <property type="molecule type" value="Genomic_DNA"/>
</dbReference>
<evidence type="ECO:0000313" key="1">
    <source>
        <dbReference type="EMBL" id="MCV7387944.1"/>
    </source>
</evidence>
<name>A0AAW5SY31_9MYCO</name>
<accession>A0AAW5SY31</accession>
<evidence type="ECO:0000313" key="2">
    <source>
        <dbReference type="Proteomes" id="UP001141659"/>
    </source>
</evidence>
<comment type="caution">
    <text evidence="1">The sequence shown here is derived from an EMBL/GenBank/DDBJ whole genome shotgun (WGS) entry which is preliminary data.</text>
</comment>
<gene>
    <name evidence="1" type="ORF">H5P34_07765</name>
</gene>
<evidence type="ECO:0008006" key="3">
    <source>
        <dbReference type="Google" id="ProtNLM"/>
    </source>
</evidence>
<reference evidence="1" key="1">
    <citation type="submission" date="2020-07" db="EMBL/GenBank/DDBJ databases">
        <authorList>
            <person name="Pettersson B.M.F."/>
            <person name="Behra P.R.K."/>
            <person name="Ramesh M."/>
            <person name="Das S."/>
            <person name="Dasgupta S."/>
            <person name="Kirsebom L.A."/>
        </authorList>
    </citation>
    <scope>NUCLEOTIDE SEQUENCE</scope>
    <source>
        <strain evidence="1">DSM 44242</strain>
    </source>
</reference>
<dbReference type="Proteomes" id="UP001141659">
    <property type="component" value="Unassembled WGS sequence"/>
</dbReference>
<dbReference type="InterPro" id="IPR014729">
    <property type="entry name" value="Rossmann-like_a/b/a_fold"/>
</dbReference>
<dbReference type="RefSeq" id="WP_036447028.1">
    <property type="nucleotide sequence ID" value="NZ_JACKVC010000010.1"/>
</dbReference>
<reference evidence="1" key="2">
    <citation type="journal article" date="2022" name="BMC Genomics">
        <title>Comparative genome analysis of mycobacteria focusing on tRNA and non-coding RNA.</title>
        <authorList>
            <person name="Behra P.R.K."/>
            <person name="Pettersson B.M.F."/>
            <person name="Ramesh M."/>
            <person name="Das S."/>
            <person name="Dasgupta S."/>
            <person name="Kirsebom L.A."/>
        </authorList>
    </citation>
    <scope>NUCLEOTIDE SEQUENCE</scope>
    <source>
        <strain evidence="1">DSM 44242</strain>
    </source>
</reference>
<sequence length="431" mass="47149">MSELFVLSVEPVPAEPTAAADRTFFWNGMGSHPWFASNVGPNLGEFGEVNERNIDFVRIASAVLSADRSVLRSGRLSRWNMRDIAIEVDVLSVEPWESVRGELQELLGFLTGDTWHLGFREQQGAPEQTAVRAAGSSRIVLFSGGGDSGVGAMLSAHELQGTAKHALVSHFSDKYLPPLQRSLAQQTNALFPGTLADHIQVHHSRGRKTVNGNYYRKENSTRSRSLLFLAFGLAVASVDQLPLWIPENGYASINPPLSPNRRGSLSTKTTHPAFLLGVRKIMSQVGAHGDLSNPFADRTKGEIFSEVRDLLGEEAASEYLSATTSCSHTGAKTYGISRRAQCGVCFGCLLRKASFIASGVTDRTEYIDPNGNERVANWLKSKSVESSMRDFLSTELREEDLVTMRIPNTIRLADAAALCNRAMDELRGLPL</sequence>
<organism evidence="1 2">
    <name type="scientific">Mycolicibacterium porcinum</name>
    <dbReference type="NCBI Taxonomy" id="39693"/>
    <lineage>
        <taxon>Bacteria</taxon>
        <taxon>Bacillati</taxon>
        <taxon>Actinomycetota</taxon>
        <taxon>Actinomycetes</taxon>
        <taxon>Mycobacteriales</taxon>
        <taxon>Mycobacteriaceae</taxon>
        <taxon>Mycolicibacterium</taxon>
    </lineage>
</organism>
<proteinExistence type="predicted"/>
<dbReference type="Gene3D" id="3.40.50.620">
    <property type="entry name" value="HUPs"/>
    <property type="match status" value="1"/>
</dbReference>
<dbReference type="AlphaFoldDB" id="A0AAW5SY31"/>